<evidence type="ECO:0000313" key="12">
    <source>
        <dbReference type="Proteomes" id="UP001107558"/>
    </source>
</evidence>
<organism evidence="11 12">
    <name type="scientific">Polypedilum vanderplanki</name>
    <name type="common">Sleeping chironomid midge</name>
    <dbReference type="NCBI Taxonomy" id="319348"/>
    <lineage>
        <taxon>Eukaryota</taxon>
        <taxon>Metazoa</taxon>
        <taxon>Ecdysozoa</taxon>
        <taxon>Arthropoda</taxon>
        <taxon>Hexapoda</taxon>
        <taxon>Insecta</taxon>
        <taxon>Pterygota</taxon>
        <taxon>Neoptera</taxon>
        <taxon>Endopterygota</taxon>
        <taxon>Diptera</taxon>
        <taxon>Nematocera</taxon>
        <taxon>Chironomoidea</taxon>
        <taxon>Chironomidae</taxon>
        <taxon>Chironominae</taxon>
        <taxon>Polypedilum</taxon>
        <taxon>Polypedilum</taxon>
    </lineage>
</organism>
<dbReference type="PROSITE" id="PS50240">
    <property type="entry name" value="TRYPSIN_DOM"/>
    <property type="match status" value="1"/>
</dbReference>
<protein>
    <recommendedName>
        <fullName evidence="10">Peptidase S1 domain-containing protein</fullName>
    </recommendedName>
</protein>
<dbReference type="InterPro" id="IPR018114">
    <property type="entry name" value="TRYPSIN_HIS"/>
</dbReference>
<dbReference type="GO" id="GO:0045087">
    <property type="term" value="P:innate immune response"/>
    <property type="evidence" value="ECO:0007669"/>
    <property type="project" value="UniProtKB-KW"/>
</dbReference>
<dbReference type="GO" id="GO:0005576">
    <property type="term" value="C:extracellular region"/>
    <property type="evidence" value="ECO:0007669"/>
    <property type="project" value="UniProtKB-SubCell"/>
</dbReference>
<feature type="domain" description="Peptidase S1" evidence="10">
    <location>
        <begin position="1"/>
        <end position="237"/>
    </location>
</feature>
<dbReference type="InterPro" id="IPR033116">
    <property type="entry name" value="TRYPSIN_SER"/>
</dbReference>
<comment type="subcellular location">
    <subcellularLocation>
        <location evidence="1">Secreted</location>
    </subcellularLocation>
</comment>
<dbReference type="Gene3D" id="2.40.10.10">
    <property type="entry name" value="Trypsin-like serine proteases"/>
    <property type="match status" value="1"/>
</dbReference>
<keyword evidence="7" id="KW-0325">Glycoprotein</keyword>
<dbReference type="PANTHER" id="PTHR24256">
    <property type="entry name" value="TRYPTASE-RELATED"/>
    <property type="match status" value="1"/>
</dbReference>
<evidence type="ECO:0000256" key="7">
    <source>
        <dbReference type="ARBA" id="ARBA00023180"/>
    </source>
</evidence>
<evidence type="ECO:0000256" key="2">
    <source>
        <dbReference type="ARBA" id="ARBA00022525"/>
    </source>
</evidence>
<dbReference type="InterPro" id="IPR001314">
    <property type="entry name" value="Peptidase_S1A"/>
</dbReference>
<sequence length="239" mass="25929">MALLGYRNTLGETSVGWKCGGSIITSRHVLTAAHCIRNDLVVVRLGEHDLSTDSETRTIDIGVKQKIRHPDYDKSDGHSDLAILVLESEIPFSATITPVCIPLNEPERSKRLVGYSPFAAGWGRTQEGGKSANVLQEIQLPVVDNEKCKGNYAAINKVVSQKQFDNGVICAGYQEGGKDTCSGDSGGPLMMPFAKEGIYYYYQIGIVSYGIGCARAEVPGVYARVSTYADWIKSTVEST</sequence>
<dbReference type="SUPFAM" id="SSF50494">
    <property type="entry name" value="Trypsin-like serine proteases"/>
    <property type="match status" value="1"/>
</dbReference>
<keyword evidence="12" id="KW-1185">Reference proteome</keyword>
<accession>A0A9J6BXE5</accession>
<comment type="similarity">
    <text evidence="8">Belongs to the peptidase S1 family. CLIP subfamily.</text>
</comment>
<dbReference type="AlphaFoldDB" id="A0A9J6BXE5"/>
<proteinExistence type="inferred from homology"/>
<evidence type="ECO:0000256" key="1">
    <source>
        <dbReference type="ARBA" id="ARBA00004613"/>
    </source>
</evidence>
<keyword evidence="4" id="KW-0732">Signal</keyword>
<reference evidence="11" key="1">
    <citation type="submission" date="2021-03" db="EMBL/GenBank/DDBJ databases">
        <title>Chromosome level genome of the anhydrobiotic midge Polypedilum vanderplanki.</title>
        <authorList>
            <person name="Yoshida Y."/>
            <person name="Kikawada T."/>
            <person name="Gusev O."/>
        </authorList>
    </citation>
    <scope>NUCLEOTIDE SEQUENCE</scope>
    <source>
        <strain evidence="11">NIAS01</strain>
        <tissue evidence="11">Whole body or cell culture</tissue>
    </source>
</reference>
<dbReference type="FunFam" id="2.40.10.10:FF:000028">
    <property type="entry name" value="Serine protease easter"/>
    <property type="match status" value="1"/>
</dbReference>
<keyword evidence="9" id="KW-0720">Serine protease</keyword>
<dbReference type="InterPro" id="IPR051487">
    <property type="entry name" value="Ser/Thr_Proteases_Immune/Dev"/>
</dbReference>
<dbReference type="PROSITE" id="PS00135">
    <property type="entry name" value="TRYPSIN_SER"/>
    <property type="match status" value="1"/>
</dbReference>
<evidence type="ECO:0000256" key="4">
    <source>
        <dbReference type="ARBA" id="ARBA00022729"/>
    </source>
</evidence>
<dbReference type="InterPro" id="IPR009003">
    <property type="entry name" value="Peptidase_S1_PA"/>
</dbReference>
<gene>
    <name evidence="11" type="ORF">PVAND_004587</name>
</gene>
<keyword evidence="3" id="KW-0399">Innate immunity</keyword>
<evidence type="ECO:0000259" key="10">
    <source>
        <dbReference type="PROSITE" id="PS50240"/>
    </source>
</evidence>
<dbReference type="GO" id="GO:0006508">
    <property type="term" value="P:proteolysis"/>
    <property type="evidence" value="ECO:0007669"/>
    <property type="project" value="UniProtKB-KW"/>
</dbReference>
<dbReference type="Pfam" id="PF00089">
    <property type="entry name" value="Trypsin"/>
    <property type="match status" value="1"/>
</dbReference>
<comment type="caution">
    <text evidence="11">The sequence shown here is derived from an EMBL/GenBank/DDBJ whole genome shotgun (WGS) entry which is preliminary data.</text>
</comment>
<evidence type="ECO:0000256" key="9">
    <source>
        <dbReference type="RuleBase" id="RU363034"/>
    </source>
</evidence>
<name>A0A9J6BXE5_POLVA</name>
<dbReference type="OrthoDB" id="425190at2759"/>
<evidence type="ECO:0000256" key="8">
    <source>
        <dbReference type="ARBA" id="ARBA00024195"/>
    </source>
</evidence>
<evidence type="ECO:0000256" key="3">
    <source>
        <dbReference type="ARBA" id="ARBA00022588"/>
    </source>
</evidence>
<dbReference type="Proteomes" id="UP001107558">
    <property type="component" value="Chromosome 2"/>
</dbReference>
<keyword evidence="2" id="KW-0964">Secreted</keyword>
<dbReference type="SMART" id="SM00020">
    <property type="entry name" value="Tryp_SPc"/>
    <property type="match status" value="1"/>
</dbReference>
<dbReference type="GO" id="GO:0004252">
    <property type="term" value="F:serine-type endopeptidase activity"/>
    <property type="evidence" value="ECO:0007669"/>
    <property type="project" value="InterPro"/>
</dbReference>
<dbReference type="InterPro" id="IPR043504">
    <property type="entry name" value="Peptidase_S1_PA_chymotrypsin"/>
</dbReference>
<keyword evidence="5" id="KW-0391">Immunity</keyword>
<keyword evidence="9" id="KW-0378">Hydrolase</keyword>
<dbReference type="PRINTS" id="PR00722">
    <property type="entry name" value="CHYMOTRYPSIN"/>
</dbReference>
<dbReference type="CDD" id="cd00190">
    <property type="entry name" value="Tryp_SPc"/>
    <property type="match status" value="1"/>
</dbReference>
<evidence type="ECO:0000256" key="6">
    <source>
        <dbReference type="ARBA" id="ARBA00023157"/>
    </source>
</evidence>
<dbReference type="PROSITE" id="PS00134">
    <property type="entry name" value="TRYPSIN_HIS"/>
    <property type="match status" value="1"/>
</dbReference>
<dbReference type="InterPro" id="IPR001254">
    <property type="entry name" value="Trypsin_dom"/>
</dbReference>
<keyword evidence="9" id="KW-0645">Protease</keyword>
<evidence type="ECO:0000313" key="11">
    <source>
        <dbReference type="EMBL" id="KAG5674633.1"/>
    </source>
</evidence>
<evidence type="ECO:0000256" key="5">
    <source>
        <dbReference type="ARBA" id="ARBA00022859"/>
    </source>
</evidence>
<keyword evidence="6" id="KW-1015">Disulfide bond</keyword>
<dbReference type="FunFam" id="2.40.10.10:FF:000134">
    <property type="entry name" value="Uncharacterized protein, isoform B"/>
    <property type="match status" value="1"/>
</dbReference>
<dbReference type="EMBL" id="JADBJN010000002">
    <property type="protein sequence ID" value="KAG5674633.1"/>
    <property type="molecule type" value="Genomic_DNA"/>
</dbReference>